<dbReference type="HOGENOM" id="CLU_2868257_0_0_1"/>
<protein>
    <submittedName>
        <fullName evidence="2">Uncharacterized protein</fullName>
    </submittedName>
</protein>
<dbReference type="Proteomes" id="UP000002059">
    <property type="component" value="Partially assembled WGS sequence"/>
</dbReference>
<feature type="region of interest" description="Disordered" evidence="1">
    <location>
        <begin position="41"/>
        <end position="64"/>
    </location>
</feature>
<feature type="region of interest" description="Disordered" evidence="1">
    <location>
        <begin position="1"/>
        <end position="23"/>
    </location>
</feature>
<evidence type="ECO:0000256" key="1">
    <source>
        <dbReference type="SAM" id="MobiDB-lite"/>
    </source>
</evidence>
<gene>
    <name evidence="2" type="ORF">PAAG_12164</name>
</gene>
<dbReference type="EMBL" id="KN294008">
    <property type="protein sequence ID" value="KGQ01126.1"/>
    <property type="molecule type" value="Genomic_DNA"/>
</dbReference>
<keyword evidence="3" id="KW-1185">Reference proteome</keyword>
<dbReference type="AlphaFoldDB" id="A0A0A2V003"/>
<name>A0A0A2V003_PARBA</name>
<dbReference type="VEuPathDB" id="FungiDB:PAAG_12164"/>
<accession>A0A0A2V003</accession>
<reference evidence="2 3" key="1">
    <citation type="journal article" date="2011" name="PLoS Genet.">
        <title>Comparative genomic analysis of human fungal pathogens causing paracoccidioidomycosis.</title>
        <authorList>
            <person name="Desjardins C.A."/>
            <person name="Champion M.D."/>
            <person name="Holder J.W."/>
            <person name="Muszewska A."/>
            <person name="Goldberg J."/>
            <person name="Bailao A.M."/>
            <person name="Brigido M.M."/>
            <person name="Ferreira M.E."/>
            <person name="Garcia A.M."/>
            <person name="Grynberg M."/>
            <person name="Gujja S."/>
            <person name="Heiman D.I."/>
            <person name="Henn M.R."/>
            <person name="Kodira C.D."/>
            <person name="Leon-Narvaez H."/>
            <person name="Longo L.V."/>
            <person name="Ma L.J."/>
            <person name="Malavazi I."/>
            <person name="Matsuo A.L."/>
            <person name="Morais F.V."/>
            <person name="Pereira M."/>
            <person name="Rodriguez-Brito S."/>
            <person name="Sakthikumar S."/>
            <person name="Salem-Izacc S.M."/>
            <person name="Sykes S.M."/>
            <person name="Teixeira M.M."/>
            <person name="Vallejo M.C."/>
            <person name="Walter M.E."/>
            <person name="Yandava C."/>
            <person name="Young S."/>
            <person name="Zeng Q."/>
            <person name="Zucker J."/>
            <person name="Felipe M.S."/>
            <person name="Goldman G.H."/>
            <person name="Haas B.J."/>
            <person name="McEwen J.G."/>
            <person name="Nino-Vega G."/>
            <person name="Puccia R."/>
            <person name="San-Blas G."/>
            <person name="Soares C.M."/>
            <person name="Birren B.W."/>
            <person name="Cuomo C.A."/>
        </authorList>
    </citation>
    <scope>NUCLEOTIDE SEQUENCE [LARGE SCALE GENOMIC DNA]</scope>
    <source>
        <strain evidence="3">ATCC MYA-826 / Pb01</strain>
    </source>
</reference>
<evidence type="ECO:0000313" key="3">
    <source>
        <dbReference type="Proteomes" id="UP000002059"/>
    </source>
</evidence>
<dbReference type="RefSeq" id="XP_015702680.1">
    <property type="nucleotide sequence ID" value="XM_015847689.1"/>
</dbReference>
<dbReference type="GeneID" id="26970908"/>
<dbReference type="KEGG" id="pbl:PAAG_12164"/>
<proteinExistence type="predicted"/>
<feature type="compositionally biased region" description="Polar residues" evidence="1">
    <location>
        <begin position="41"/>
        <end position="54"/>
    </location>
</feature>
<evidence type="ECO:0000313" key="2">
    <source>
        <dbReference type="EMBL" id="KGQ01126.1"/>
    </source>
</evidence>
<organism evidence="2 3">
    <name type="scientific">Paracoccidioides lutzii (strain ATCC MYA-826 / Pb01)</name>
    <name type="common">Paracoccidioides brasiliensis</name>
    <dbReference type="NCBI Taxonomy" id="502779"/>
    <lineage>
        <taxon>Eukaryota</taxon>
        <taxon>Fungi</taxon>
        <taxon>Dikarya</taxon>
        <taxon>Ascomycota</taxon>
        <taxon>Pezizomycotina</taxon>
        <taxon>Eurotiomycetes</taxon>
        <taxon>Eurotiomycetidae</taxon>
        <taxon>Onygenales</taxon>
        <taxon>Ajellomycetaceae</taxon>
        <taxon>Paracoccidioides</taxon>
    </lineage>
</organism>
<sequence>MPTAADAPATEEGRISSPMTKRSKIASIRSTTYSLLYSMGNSSTHPLTQPTTGIGSRERTVYGL</sequence>